<feature type="chain" id="PRO_5016412264" evidence="1">
    <location>
        <begin position="20"/>
        <end position="138"/>
    </location>
</feature>
<evidence type="ECO:0000313" key="2">
    <source>
        <dbReference type="EMBL" id="PWY69795.1"/>
    </source>
</evidence>
<proteinExistence type="predicted"/>
<dbReference type="GeneID" id="37069129"/>
<keyword evidence="1" id="KW-0732">Signal</keyword>
<sequence>MQLKSFLLALALGAASAQAWTIHGYTEKDCKGTADTAGSGSGKEACGTMKSSTYKSLKASPGDYVLTAYSGSSCSESSGAYTPSEGYALQPARCVNGDFDTYEAQFIAIGKRDNETAIDEELVAAYYAEFPEELDELK</sequence>
<feature type="signal peptide" evidence="1">
    <location>
        <begin position="1"/>
        <end position="19"/>
    </location>
</feature>
<evidence type="ECO:0000313" key="3">
    <source>
        <dbReference type="Proteomes" id="UP000247233"/>
    </source>
</evidence>
<dbReference type="OrthoDB" id="4502451at2759"/>
<reference evidence="2 3" key="1">
    <citation type="submission" date="2016-12" db="EMBL/GenBank/DDBJ databases">
        <title>The genomes of Aspergillus section Nigri reveals drivers in fungal speciation.</title>
        <authorList>
            <consortium name="DOE Joint Genome Institute"/>
            <person name="Vesth T.C."/>
            <person name="Nybo J."/>
            <person name="Theobald S."/>
            <person name="Brandl J."/>
            <person name="Frisvad J.C."/>
            <person name="Nielsen K.F."/>
            <person name="Lyhne E.K."/>
            <person name="Kogle M.E."/>
            <person name="Kuo A."/>
            <person name="Riley R."/>
            <person name="Clum A."/>
            <person name="Nolan M."/>
            <person name="Lipzen A."/>
            <person name="Salamov A."/>
            <person name="Henrissat B."/>
            <person name="Wiebenga A."/>
            <person name="De Vries R.P."/>
            <person name="Grigoriev I.V."/>
            <person name="Mortensen U.H."/>
            <person name="Andersen M.R."/>
            <person name="Baker S.E."/>
        </authorList>
    </citation>
    <scope>NUCLEOTIDE SEQUENCE [LARGE SCALE GENOMIC DNA]</scope>
    <source>
        <strain evidence="2 3">CBS 117.55</strain>
    </source>
</reference>
<evidence type="ECO:0000256" key="1">
    <source>
        <dbReference type="SAM" id="SignalP"/>
    </source>
</evidence>
<keyword evidence="3" id="KW-1185">Reference proteome</keyword>
<dbReference type="VEuPathDB" id="FungiDB:BO70DRAFT_399995"/>
<dbReference type="Proteomes" id="UP000247233">
    <property type="component" value="Unassembled WGS sequence"/>
</dbReference>
<accession>A0A317V6Z9</accession>
<comment type="caution">
    <text evidence="2">The sequence shown here is derived from an EMBL/GenBank/DDBJ whole genome shotgun (WGS) entry which is preliminary data.</text>
</comment>
<protein>
    <submittedName>
        <fullName evidence="2">Uncharacterized protein</fullName>
    </submittedName>
</protein>
<organism evidence="2 3">
    <name type="scientific">Aspergillus heteromorphus CBS 117.55</name>
    <dbReference type="NCBI Taxonomy" id="1448321"/>
    <lineage>
        <taxon>Eukaryota</taxon>
        <taxon>Fungi</taxon>
        <taxon>Dikarya</taxon>
        <taxon>Ascomycota</taxon>
        <taxon>Pezizomycotina</taxon>
        <taxon>Eurotiomycetes</taxon>
        <taxon>Eurotiomycetidae</taxon>
        <taxon>Eurotiales</taxon>
        <taxon>Aspergillaceae</taxon>
        <taxon>Aspergillus</taxon>
        <taxon>Aspergillus subgen. Circumdati</taxon>
    </lineage>
</organism>
<dbReference type="EMBL" id="MSFL01000032">
    <property type="protein sequence ID" value="PWY69795.1"/>
    <property type="molecule type" value="Genomic_DNA"/>
</dbReference>
<dbReference type="RefSeq" id="XP_025395747.1">
    <property type="nucleotide sequence ID" value="XM_025546892.1"/>
</dbReference>
<gene>
    <name evidence="2" type="ORF">BO70DRAFT_399995</name>
</gene>
<name>A0A317V6Z9_9EURO</name>
<dbReference type="AlphaFoldDB" id="A0A317V6Z9"/>